<dbReference type="RefSeq" id="WP_381838015.1">
    <property type="nucleotide sequence ID" value="NZ_JBHTCF010000020.1"/>
</dbReference>
<dbReference type="Pfam" id="PF04199">
    <property type="entry name" value="Cyclase"/>
    <property type="match status" value="1"/>
</dbReference>
<accession>A0ABW2JTK1</accession>
<dbReference type="GO" id="GO:0016787">
    <property type="term" value="F:hydrolase activity"/>
    <property type="evidence" value="ECO:0007669"/>
    <property type="project" value="UniProtKB-KW"/>
</dbReference>
<reference evidence="3" key="1">
    <citation type="journal article" date="2019" name="Int. J. Syst. Evol. Microbiol.">
        <title>The Global Catalogue of Microorganisms (GCM) 10K type strain sequencing project: providing services to taxonomists for standard genome sequencing and annotation.</title>
        <authorList>
            <consortium name="The Broad Institute Genomics Platform"/>
            <consortium name="The Broad Institute Genome Sequencing Center for Infectious Disease"/>
            <person name="Wu L."/>
            <person name="Ma J."/>
        </authorList>
    </citation>
    <scope>NUCLEOTIDE SEQUENCE [LARGE SCALE GENOMIC DNA]</scope>
    <source>
        <strain evidence="3">SYNS20</strain>
    </source>
</reference>
<feature type="region of interest" description="Disordered" evidence="1">
    <location>
        <begin position="1"/>
        <end position="20"/>
    </location>
</feature>
<proteinExistence type="predicted"/>
<sequence>MVNDSQSPRSRPTPGRTSPETEFIDLSHEIVSGATAYPGLPQPELVDHITREQSRDLYAPGTEFHTGRLCLVGQTGTYLDVPFHRYADGFDLTALDLRRVAHVPVRVIDTDKQEISVDCLDGADLTGQAVLIRTGWSRHWGTDTYGNGQHPYLSAEAARFLAGAAPSVVGIDSLNIDGTHTKERPAHTEILGAGIPVVEHLTNLDRLPGSGAHFTAVPVKVAGLGTFPVRAFATGPR</sequence>
<dbReference type="InterPro" id="IPR007325">
    <property type="entry name" value="KFase/CYL"/>
</dbReference>
<name>A0ABW2JTK1_9ACTN</name>
<dbReference type="EMBL" id="JBHTCF010000020">
    <property type="protein sequence ID" value="MFC7309259.1"/>
    <property type="molecule type" value="Genomic_DNA"/>
</dbReference>
<dbReference type="PANTHER" id="PTHR31118:SF32">
    <property type="entry name" value="KYNURENINE FORMAMIDASE"/>
    <property type="match status" value="1"/>
</dbReference>
<evidence type="ECO:0000313" key="3">
    <source>
        <dbReference type="Proteomes" id="UP001596523"/>
    </source>
</evidence>
<evidence type="ECO:0000256" key="1">
    <source>
        <dbReference type="SAM" id="MobiDB-lite"/>
    </source>
</evidence>
<dbReference type="SUPFAM" id="SSF102198">
    <property type="entry name" value="Putative cyclase"/>
    <property type="match status" value="1"/>
</dbReference>
<feature type="compositionally biased region" description="Low complexity" evidence="1">
    <location>
        <begin position="7"/>
        <end position="20"/>
    </location>
</feature>
<dbReference type="InterPro" id="IPR037175">
    <property type="entry name" value="KFase_sf"/>
</dbReference>
<dbReference type="PANTHER" id="PTHR31118">
    <property type="entry name" value="CYCLASE-LIKE PROTEIN 2"/>
    <property type="match status" value="1"/>
</dbReference>
<dbReference type="Proteomes" id="UP001596523">
    <property type="component" value="Unassembled WGS sequence"/>
</dbReference>
<keyword evidence="3" id="KW-1185">Reference proteome</keyword>
<dbReference type="EC" id="3.5.-.-" evidence="2"/>
<gene>
    <name evidence="2" type="ORF">ACFQVC_34255</name>
</gene>
<dbReference type="Gene3D" id="3.50.30.50">
    <property type="entry name" value="Putative cyclase"/>
    <property type="match status" value="1"/>
</dbReference>
<evidence type="ECO:0000313" key="2">
    <source>
        <dbReference type="EMBL" id="MFC7309259.1"/>
    </source>
</evidence>
<keyword evidence="2" id="KW-0378">Hydrolase</keyword>
<comment type="caution">
    <text evidence="2">The sequence shown here is derived from an EMBL/GenBank/DDBJ whole genome shotgun (WGS) entry which is preliminary data.</text>
</comment>
<organism evidence="2 3">
    <name type="scientific">Streptomyces monticola</name>
    <dbReference type="NCBI Taxonomy" id="2666263"/>
    <lineage>
        <taxon>Bacteria</taxon>
        <taxon>Bacillati</taxon>
        <taxon>Actinomycetota</taxon>
        <taxon>Actinomycetes</taxon>
        <taxon>Kitasatosporales</taxon>
        <taxon>Streptomycetaceae</taxon>
        <taxon>Streptomyces</taxon>
    </lineage>
</organism>
<protein>
    <submittedName>
        <fullName evidence="2">Cyclase family protein</fullName>
        <ecNumber evidence="2">3.5.-.-</ecNumber>
    </submittedName>
</protein>